<dbReference type="InterPro" id="IPR036770">
    <property type="entry name" value="Ankyrin_rpt-contain_sf"/>
</dbReference>
<dbReference type="OMA" id="EMASACI"/>
<evidence type="ECO:0000256" key="2">
    <source>
        <dbReference type="ARBA" id="ARBA00023043"/>
    </source>
</evidence>
<reference evidence="5" key="1">
    <citation type="journal article" date="2014" name="BMC Genomics">
        <title>Genome characteristics reveal the impact of lichenization on lichen-forming fungus Endocarpon pusillum Hedwig (Verrucariales, Ascomycota).</title>
        <authorList>
            <person name="Wang Y.-Y."/>
            <person name="Liu B."/>
            <person name="Zhang X.-Y."/>
            <person name="Zhou Q.-M."/>
            <person name="Zhang T."/>
            <person name="Li H."/>
            <person name="Yu Y.-F."/>
            <person name="Zhang X.-L."/>
            <person name="Hao X.-Y."/>
            <person name="Wang M."/>
            <person name="Wang L."/>
            <person name="Wei J.-C."/>
        </authorList>
    </citation>
    <scope>NUCLEOTIDE SEQUENCE [LARGE SCALE GENOMIC DNA]</scope>
    <source>
        <strain evidence="5">Z07020 / HMAS-L-300199</strain>
    </source>
</reference>
<dbReference type="Proteomes" id="UP000019373">
    <property type="component" value="Unassembled WGS sequence"/>
</dbReference>
<keyword evidence="2 3" id="KW-0040">ANK repeat</keyword>
<dbReference type="Pfam" id="PF00023">
    <property type="entry name" value="Ank"/>
    <property type="match status" value="1"/>
</dbReference>
<dbReference type="PANTHER" id="PTHR24198">
    <property type="entry name" value="ANKYRIN REPEAT AND PROTEIN KINASE DOMAIN-CONTAINING PROTEIN"/>
    <property type="match status" value="1"/>
</dbReference>
<evidence type="ECO:0000313" key="5">
    <source>
        <dbReference type="Proteomes" id="UP000019373"/>
    </source>
</evidence>
<dbReference type="SMART" id="SM00248">
    <property type="entry name" value="ANK"/>
    <property type="match status" value="11"/>
</dbReference>
<accession>U1I3T2</accession>
<feature type="repeat" description="ANK" evidence="3">
    <location>
        <begin position="542"/>
        <end position="575"/>
    </location>
</feature>
<dbReference type="EMBL" id="KE720721">
    <property type="protein sequence ID" value="ERF76714.1"/>
    <property type="molecule type" value="Genomic_DNA"/>
</dbReference>
<name>U1I3T2_ENDPU</name>
<dbReference type="SUPFAM" id="SSF48403">
    <property type="entry name" value="Ankyrin repeat"/>
    <property type="match status" value="1"/>
</dbReference>
<evidence type="ECO:0000256" key="3">
    <source>
        <dbReference type="PROSITE-ProRule" id="PRU00023"/>
    </source>
</evidence>
<dbReference type="RefSeq" id="XP_007785926.1">
    <property type="nucleotide sequence ID" value="XM_007787736.1"/>
</dbReference>
<dbReference type="Pfam" id="PF12796">
    <property type="entry name" value="Ank_2"/>
    <property type="match status" value="2"/>
</dbReference>
<dbReference type="AlphaFoldDB" id="U1I3T2"/>
<proteinExistence type="predicted"/>
<dbReference type="Pfam" id="PF13637">
    <property type="entry name" value="Ank_4"/>
    <property type="match status" value="1"/>
</dbReference>
<keyword evidence="5" id="KW-1185">Reference proteome</keyword>
<dbReference type="OrthoDB" id="163438at2759"/>
<dbReference type="InterPro" id="IPR002110">
    <property type="entry name" value="Ankyrin_rpt"/>
</dbReference>
<evidence type="ECO:0000313" key="4">
    <source>
        <dbReference type="EMBL" id="ERF76714.1"/>
    </source>
</evidence>
<evidence type="ECO:0000256" key="1">
    <source>
        <dbReference type="ARBA" id="ARBA00022737"/>
    </source>
</evidence>
<dbReference type="Gene3D" id="1.25.40.20">
    <property type="entry name" value="Ankyrin repeat-containing domain"/>
    <property type="match status" value="3"/>
</dbReference>
<protein>
    <submittedName>
        <fullName evidence="4">Uncharacterized protein</fullName>
    </submittedName>
</protein>
<dbReference type="PANTHER" id="PTHR24198:SF165">
    <property type="entry name" value="ANKYRIN REPEAT-CONTAINING PROTEIN-RELATED"/>
    <property type="match status" value="1"/>
</dbReference>
<gene>
    <name evidence="4" type="ORF">EPUS_02253</name>
</gene>
<dbReference type="HOGENOM" id="CLU_408840_0_0_1"/>
<organism evidence="4 5">
    <name type="scientific">Endocarpon pusillum (strain Z07020 / HMAS-L-300199)</name>
    <name type="common">Lichen-forming fungus</name>
    <dbReference type="NCBI Taxonomy" id="1263415"/>
    <lineage>
        <taxon>Eukaryota</taxon>
        <taxon>Fungi</taxon>
        <taxon>Dikarya</taxon>
        <taxon>Ascomycota</taxon>
        <taxon>Pezizomycotina</taxon>
        <taxon>Eurotiomycetes</taxon>
        <taxon>Chaetothyriomycetidae</taxon>
        <taxon>Verrucariales</taxon>
        <taxon>Verrucariaceae</taxon>
        <taxon>Endocarpon</taxon>
    </lineage>
</organism>
<keyword evidence="1" id="KW-0677">Repeat</keyword>
<dbReference type="GeneID" id="19237307"/>
<sequence>MSSMASSQLTKLKKIKMIISGQPQICASWSFPSESIEHHHINMEDRSAGMMHDIHLFVDTRVAELVKGGICSQAAGQYLRGRLMSMAENSFLWLDMVLKHIQRGLGHRAADLVRILSNTPEDLQQAYTKYLPPIPATEVAILQSYLRLLVVSSRPLSLTEINVLTATDEEDRECTLTMTADDENAVRGSIQRALGPLVRFPQSTAQFVHSTAREFFLLLGQQPLHPLCNSHGVDPTEAHFFCARLCMTYLLDRSIPADLFDIERLDSPSLDTQSPISDRQRMDDEDMFTSLLIGEVQFLRDKESLGNERCLDIQQRYQAYDYAANNWTYHFARCGSMLDNQFLTMGLDLVSCVAGRSSNWYKYRAYQSYLQMPSFGDSSSIVLAAMFDLYKIVQVLLNSSGHLQTPQMLFPALFWAASRGSYAAVKLLLEHGVPVSSVNTRNVPLAVATRGNFKEICDLLLEASDVDPNKQDSHGKPALVLAAEADHVQILRRILLHKSICVDQADTDGRTALIAASRNGSIECVRVLRKDGRANVNCTDHKGQTSLHHASNAGYLSTLKELLSFPGLDLHVKDHAGRNAISLASQQGHLDVVRFLHHRKVDATSTDLHGRNSISWAANSIKATESIDDSKESVLEYLVRKFPDAADAPDESGWSPLAWAVDTPGYPKSVQILLCCPCVDVNQRDAGGRCLLQWAASSDMKDIAKCLLQRSDIYVNSASNDGWTALFSAASNGKMETLKLILQHKDVDVHHRDSRGMTAADWARINNHLEILDLLRSHA</sequence>
<dbReference type="eggNOG" id="KOG0504">
    <property type="taxonomic scope" value="Eukaryota"/>
</dbReference>
<dbReference type="PROSITE" id="PS50088">
    <property type="entry name" value="ANK_REPEAT"/>
    <property type="match status" value="1"/>
</dbReference>